<keyword evidence="1" id="KW-0812">Transmembrane</keyword>
<evidence type="ECO:0000313" key="3">
    <source>
        <dbReference type="Proteomes" id="UP001218362"/>
    </source>
</evidence>
<feature type="transmembrane region" description="Helical" evidence="1">
    <location>
        <begin position="89"/>
        <end position="107"/>
    </location>
</feature>
<evidence type="ECO:0000313" key="2">
    <source>
        <dbReference type="EMBL" id="WEK47529.1"/>
    </source>
</evidence>
<name>A0AAJ6BNL5_9SPHN</name>
<protein>
    <submittedName>
        <fullName evidence="2">Uncharacterized protein</fullName>
    </submittedName>
</protein>
<proteinExistence type="predicted"/>
<reference evidence="2" key="1">
    <citation type="submission" date="2023-03" db="EMBL/GenBank/DDBJ databases">
        <title>Andean soil-derived lignocellulolytic bacterial consortium as a source of novel taxa and putative plastic-active enzymes.</title>
        <authorList>
            <person name="Diaz-Garcia L."/>
            <person name="Chuvochina M."/>
            <person name="Feuerriegel G."/>
            <person name="Bunk B."/>
            <person name="Sproer C."/>
            <person name="Streit W.R."/>
            <person name="Rodriguez L.M."/>
            <person name="Overmann J."/>
            <person name="Jimenez D.J."/>
        </authorList>
    </citation>
    <scope>NUCLEOTIDE SEQUENCE</scope>
    <source>
        <strain evidence="2">MAG 26</strain>
    </source>
</reference>
<feature type="transmembrane region" description="Helical" evidence="1">
    <location>
        <begin position="12"/>
        <end position="35"/>
    </location>
</feature>
<dbReference type="Proteomes" id="UP001218362">
    <property type="component" value="Chromosome"/>
</dbReference>
<feature type="transmembrane region" description="Helical" evidence="1">
    <location>
        <begin position="113"/>
        <end position="135"/>
    </location>
</feature>
<accession>A0AAJ6BNL5</accession>
<feature type="transmembrane region" description="Helical" evidence="1">
    <location>
        <begin position="55"/>
        <end position="77"/>
    </location>
</feature>
<dbReference type="AlphaFoldDB" id="A0AAJ6BNL5"/>
<keyword evidence="1" id="KW-1133">Transmembrane helix</keyword>
<sequence length="154" mass="15862">MTGETQPRRFGHHALAVLAAAMAGSTAFSLIWTTAMAVAMGDRLPGLTWLVTMAVLFWLGAFLIALPSAGIVLSLLWPVTRRGTVAGNRICIVAGGATGLILAPLASPKMHGATLLQLAVFAVIGAGIAAAYVGMADRLGRGPRSIIEPAIFEA</sequence>
<dbReference type="KEGG" id="acob:P0Y56_04345"/>
<organism evidence="2 3">
    <name type="scientific">Candidatus Andeanibacterium colombiense</name>
    <dbReference type="NCBI Taxonomy" id="3121345"/>
    <lineage>
        <taxon>Bacteria</taxon>
        <taxon>Pseudomonadati</taxon>
        <taxon>Pseudomonadota</taxon>
        <taxon>Alphaproteobacteria</taxon>
        <taxon>Sphingomonadales</taxon>
        <taxon>Sphingomonadaceae</taxon>
        <taxon>Candidatus Andeanibacterium</taxon>
    </lineage>
</organism>
<gene>
    <name evidence="2" type="ORF">P0Y56_04345</name>
</gene>
<dbReference type="EMBL" id="CP119316">
    <property type="protein sequence ID" value="WEK47529.1"/>
    <property type="molecule type" value="Genomic_DNA"/>
</dbReference>
<keyword evidence="1" id="KW-0472">Membrane</keyword>
<evidence type="ECO:0000256" key="1">
    <source>
        <dbReference type="SAM" id="Phobius"/>
    </source>
</evidence>